<evidence type="ECO:0000313" key="10">
    <source>
        <dbReference type="EMBL" id="ADP72837.1"/>
    </source>
</evidence>
<dbReference type="AlphaFoldDB" id="E3I5M6"/>
<evidence type="ECO:0000256" key="5">
    <source>
        <dbReference type="ARBA" id="ARBA00022801"/>
    </source>
</evidence>
<dbReference type="Pfam" id="PF01522">
    <property type="entry name" value="Polysacc_deac_1"/>
    <property type="match status" value="1"/>
</dbReference>
<dbReference type="InterPro" id="IPR050248">
    <property type="entry name" value="Polysacc_deacetylase_ArnD"/>
</dbReference>
<proteinExistence type="inferred from homology"/>
<evidence type="ECO:0000256" key="3">
    <source>
        <dbReference type="ARBA" id="ARBA00020071"/>
    </source>
</evidence>
<reference evidence="11" key="1">
    <citation type="journal article" date="2011" name="J. Bacteriol.">
        <title>Genome sequences of eight morphologically diverse alphaproteobacteria.</title>
        <authorList>
            <consortium name="US DOE Joint Genome Institute"/>
            <person name="Brown P.J."/>
            <person name="Kysela D.T."/>
            <person name="Buechlein A."/>
            <person name="Hemmerich C."/>
            <person name="Brun Y.V."/>
        </authorList>
    </citation>
    <scope>NUCLEOTIDE SEQUENCE [LARGE SCALE GENOMIC DNA]</scope>
    <source>
        <strain evidence="11">ATCC 17100 / ATH 3.1.1 / DSM 162 / LMG 4299</strain>
    </source>
</reference>
<dbReference type="GO" id="GO:0046872">
    <property type="term" value="F:metal ion binding"/>
    <property type="evidence" value="ECO:0007669"/>
    <property type="project" value="UniProtKB-KW"/>
</dbReference>
<dbReference type="InterPro" id="IPR011330">
    <property type="entry name" value="Glyco_hydro/deAcase_b/a-brl"/>
</dbReference>
<evidence type="ECO:0000256" key="7">
    <source>
        <dbReference type="SAM" id="MobiDB-lite"/>
    </source>
</evidence>
<keyword evidence="5" id="KW-0378">Hydrolase</keyword>
<dbReference type="GO" id="GO:0016020">
    <property type="term" value="C:membrane"/>
    <property type="evidence" value="ECO:0007669"/>
    <property type="project" value="TreeGrafter"/>
</dbReference>
<comment type="similarity">
    <text evidence="2">Belongs to the polysaccharide deacetylase family.</text>
</comment>
<dbReference type="STRING" id="648757.Rvan_3672"/>
<gene>
    <name evidence="10" type="ordered locus">Rvan_3672</name>
</gene>
<keyword evidence="8" id="KW-0732">Signal</keyword>
<evidence type="ECO:0000256" key="6">
    <source>
        <dbReference type="ARBA" id="ARBA00032976"/>
    </source>
</evidence>
<keyword evidence="11" id="KW-1185">Reference proteome</keyword>
<organism evidence="10 11">
    <name type="scientific">Rhodomicrobium vannielii (strain ATCC 17100 / DSM 162 / LMG 4299 / NCIMB 10020 / ATH 3.1.1)</name>
    <dbReference type="NCBI Taxonomy" id="648757"/>
    <lineage>
        <taxon>Bacteria</taxon>
        <taxon>Pseudomonadati</taxon>
        <taxon>Pseudomonadota</taxon>
        <taxon>Alphaproteobacteria</taxon>
        <taxon>Hyphomicrobiales</taxon>
        <taxon>Hyphomicrobiaceae</taxon>
        <taxon>Rhodomicrobium</taxon>
    </lineage>
</organism>
<keyword evidence="4" id="KW-0479">Metal-binding</keyword>
<evidence type="ECO:0000256" key="8">
    <source>
        <dbReference type="SAM" id="SignalP"/>
    </source>
</evidence>
<feature type="signal peptide" evidence="8">
    <location>
        <begin position="1"/>
        <end position="21"/>
    </location>
</feature>
<sequence>MMRILLFAVGAFVLIPALAEAKECVYTEKSFLARVVAVDSQKRHAYGGAGEATSETPLLREKEIVLSFEQGPHSAYTKYILDILDKHCVKATFFLKGSAALANSVAVRDVARRGHTLAAGVWSKADAGKPEDARNELESALAAVAKASKEPVAPFLRISQRALAPEFQAYLEERGVSLWYADIESGDGDQGLTPTAFANRTLARLKEAGKGVLALRDTSKMTVDALDSILINMEIEGFKIVQIVPTANFEPKAEVSEKLSLPAAAAPPRVARPAADQRAEQQRRDAPRPLARETPRVAAPAAQPQRRLSERENAARQTGIGDDIRQ</sequence>
<dbReference type="EMBL" id="CP002292">
    <property type="protein sequence ID" value="ADP72837.1"/>
    <property type="molecule type" value="Genomic_DNA"/>
</dbReference>
<feature type="region of interest" description="Disordered" evidence="7">
    <location>
        <begin position="264"/>
        <end position="326"/>
    </location>
</feature>
<dbReference type="PANTHER" id="PTHR10587:SF133">
    <property type="entry name" value="CHITIN DEACETYLASE 1-RELATED"/>
    <property type="match status" value="1"/>
</dbReference>
<feature type="compositionally biased region" description="Low complexity" evidence="7">
    <location>
        <begin position="264"/>
        <end position="274"/>
    </location>
</feature>
<dbReference type="PANTHER" id="PTHR10587">
    <property type="entry name" value="GLYCOSYL TRANSFERASE-RELATED"/>
    <property type="match status" value="1"/>
</dbReference>
<evidence type="ECO:0000256" key="2">
    <source>
        <dbReference type="ARBA" id="ARBA00010973"/>
    </source>
</evidence>
<dbReference type="Proteomes" id="UP000001399">
    <property type="component" value="Chromosome"/>
</dbReference>
<feature type="domain" description="NodB homology" evidence="9">
    <location>
        <begin position="60"/>
        <end position="153"/>
    </location>
</feature>
<accession>E3I5M6</accession>
<dbReference type="GO" id="GO:0005975">
    <property type="term" value="P:carbohydrate metabolic process"/>
    <property type="evidence" value="ECO:0007669"/>
    <property type="project" value="InterPro"/>
</dbReference>
<comment type="function">
    <text evidence="1">Is involved in generating a small heat-stable compound (Nod), an acylated oligomer of N-acetylglucosamine, that stimulates mitosis in various plant protoplasts.</text>
</comment>
<evidence type="ECO:0000313" key="11">
    <source>
        <dbReference type="Proteomes" id="UP000001399"/>
    </source>
</evidence>
<evidence type="ECO:0000256" key="4">
    <source>
        <dbReference type="ARBA" id="ARBA00022723"/>
    </source>
</evidence>
<dbReference type="CDD" id="cd10917">
    <property type="entry name" value="CE4_NodB_like_6s_7s"/>
    <property type="match status" value="1"/>
</dbReference>
<dbReference type="eggNOG" id="COG0726">
    <property type="taxonomic scope" value="Bacteria"/>
</dbReference>
<dbReference type="InterPro" id="IPR002509">
    <property type="entry name" value="NODB_dom"/>
</dbReference>
<dbReference type="HOGENOM" id="CLU_852273_0_0_5"/>
<dbReference type="KEGG" id="rva:Rvan_3672"/>
<name>E3I5M6_RHOVT</name>
<dbReference type="SUPFAM" id="SSF88713">
    <property type="entry name" value="Glycoside hydrolase/deacetylase"/>
    <property type="match status" value="1"/>
</dbReference>
<dbReference type="Gene3D" id="3.20.20.370">
    <property type="entry name" value="Glycoside hydrolase/deacetylase"/>
    <property type="match status" value="1"/>
</dbReference>
<dbReference type="GO" id="GO:0016810">
    <property type="term" value="F:hydrolase activity, acting on carbon-nitrogen (but not peptide) bonds"/>
    <property type="evidence" value="ECO:0007669"/>
    <property type="project" value="InterPro"/>
</dbReference>
<evidence type="ECO:0000259" key="9">
    <source>
        <dbReference type="Pfam" id="PF01522"/>
    </source>
</evidence>
<evidence type="ECO:0000256" key="1">
    <source>
        <dbReference type="ARBA" id="ARBA00003236"/>
    </source>
</evidence>
<feature type="compositionally biased region" description="Basic and acidic residues" evidence="7">
    <location>
        <begin position="275"/>
        <end position="295"/>
    </location>
</feature>
<protein>
    <recommendedName>
        <fullName evidence="3">Chitooligosaccharide deacetylase</fullName>
    </recommendedName>
    <alternativeName>
        <fullName evidence="6">Nodulation protein B</fullName>
    </alternativeName>
</protein>
<feature type="chain" id="PRO_5003171167" description="Chitooligosaccharide deacetylase" evidence="8">
    <location>
        <begin position="22"/>
        <end position="326"/>
    </location>
</feature>